<comment type="caution">
    <text evidence="1">The sequence shown here is derived from an EMBL/GenBank/DDBJ whole genome shotgun (WGS) entry which is preliminary data.</text>
</comment>
<feature type="non-terminal residue" evidence="1">
    <location>
        <position position="243"/>
    </location>
</feature>
<keyword evidence="2" id="KW-1185">Reference proteome</keyword>
<organism evidence="1 2">
    <name type="scientific">Coemansia helicoidea</name>
    <dbReference type="NCBI Taxonomy" id="1286919"/>
    <lineage>
        <taxon>Eukaryota</taxon>
        <taxon>Fungi</taxon>
        <taxon>Fungi incertae sedis</taxon>
        <taxon>Zoopagomycota</taxon>
        <taxon>Kickxellomycotina</taxon>
        <taxon>Kickxellomycetes</taxon>
        <taxon>Kickxellales</taxon>
        <taxon>Kickxellaceae</taxon>
        <taxon>Coemansia</taxon>
    </lineage>
</organism>
<accession>A0ACC1KRH4</accession>
<evidence type="ECO:0000313" key="1">
    <source>
        <dbReference type="EMBL" id="KAJ2793374.1"/>
    </source>
</evidence>
<proteinExistence type="predicted"/>
<name>A0ACC1KRH4_9FUNG</name>
<dbReference type="EMBL" id="JANBUN010002901">
    <property type="protein sequence ID" value="KAJ2793374.1"/>
    <property type="molecule type" value="Genomic_DNA"/>
</dbReference>
<reference evidence="1" key="1">
    <citation type="submission" date="2022-07" db="EMBL/GenBank/DDBJ databases">
        <title>Phylogenomic reconstructions and comparative analyses of Kickxellomycotina fungi.</title>
        <authorList>
            <person name="Reynolds N.K."/>
            <person name="Stajich J.E."/>
            <person name="Barry K."/>
            <person name="Grigoriev I.V."/>
            <person name="Crous P."/>
            <person name="Smith M.E."/>
        </authorList>
    </citation>
    <scope>NUCLEOTIDE SEQUENCE</scope>
    <source>
        <strain evidence="1">BCRC 34780</strain>
    </source>
</reference>
<dbReference type="Proteomes" id="UP001140087">
    <property type="component" value="Unassembled WGS sequence"/>
</dbReference>
<sequence>MLRWVFLVGARGAAPVLQRAAPCGLACGGRRWYSDEKMLEGTPRFTRMRRKWARKGPQELLEESARDPRPDTGFDESASDRKWGFSKETRSAAGRAALMSICSGITFVVLYHIGTYVYAMRLWPAPEELKGVKARLVFTMARYYEYMKPKPEKALALLGEVLDLAAAQDGGIDQGSLVVLDAKLRMAQCMYSLGRRADAEKTLDTVLPALHTLAQSPQPSYADDRDSHSGDWLSADMLLYRLC</sequence>
<evidence type="ECO:0000313" key="2">
    <source>
        <dbReference type="Proteomes" id="UP001140087"/>
    </source>
</evidence>
<protein>
    <submittedName>
        <fullName evidence="1">Uncharacterized protein</fullName>
    </submittedName>
</protein>
<gene>
    <name evidence="1" type="ORF">H4R21_005923</name>
</gene>